<keyword evidence="7 9" id="KW-0720">Serine protease</keyword>
<dbReference type="PANTHER" id="PTHR43806:SF11">
    <property type="entry name" value="CEREVISIN-RELATED"/>
    <property type="match status" value="1"/>
</dbReference>
<accession>A0A940WVE2</accession>
<dbReference type="GO" id="GO:0004252">
    <property type="term" value="F:serine-type endopeptidase activity"/>
    <property type="evidence" value="ECO:0007669"/>
    <property type="project" value="UniProtKB-UniRule"/>
</dbReference>
<reference evidence="12" key="1">
    <citation type="submission" date="2021-03" db="EMBL/GenBank/DDBJ databases">
        <title>Bacillus suaedae sp. nov., isolated from Suaeda aralocaspica.</title>
        <authorList>
            <person name="Lei R.F.R."/>
        </authorList>
    </citation>
    <scope>NUCLEOTIDE SEQUENCE</scope>
    <source>
        <strain evidence="12">YZJH907-2</strain>
    </source>
</reference>
<dbReference type="EMBL" id="JAGKSQ010000003">
    <property type="protein sequence ID" value="MBP3951187.1"/>
    <property type="molecule type" value="Genomic_DNA"/>
</dbReference>
<dbReference type="InterPro" id="IPR000209">
    <property type="entry name" value="Peptidase_S8/S53_dom"/>
</dbReference>
<gene>
    <name evidence="12" type="ORF">J7W16_08565</name>
</gene>
<keyword evidence="6 9" id="KW-0378">Hydrolase</keyword>
<evidence type="ECO:0000313" key="12">
    <source>
        <dbReference type="EMBL" id="MBP3951187.1"/>
    </source>
</evidence>
<dbReference type="SUPFAM" id="SSF52743">
    <property type="entry name" value="Subtilisin-like"/>
    <property type="match status" value="1"/>
</dbReference>
<feature type="active site" description="Charge relay system" evidence="9">
    <location>
        <position position="394"/>
    </location>
</feature>
<keyword evidence="13" id="KW-1185">Reference proteome</keyword>
<evidence type="ECO:0000256" key="10">
    <source>
        <dbReference type="RuleBase" id="RU003355"/>
    </source>
</evidence>
<dbReference type="RefSeq" id="WP_210596883.1">
    <property type="nucleotide sequence ID" value="NZ_JAGKSQ010000003.1"/>
</dbReference>
<dbReference type="CDD" id="cd07484">
    <property type="entry name" value="Peptidases_S8_Thermitase_like"/>
    <property type="match status" value="1"/>
</dbReference>
<feature type="active site" description="Charge relay system" evidence="9">
    <location>
        <position position="361"/>
    </location>
</feature>
<dbReference type="PRINTS" id="PR00723">
    <property type="entry name" value="SUBTILISIN"/>
</dbReference>
<dbReference type="InterPro" id="IPR023828">
    <property type="entry name" value="Peptidase_S8_Ser-AS"/>
</dbReference>
<evidence type="ECO:0000256" key="8">
    <source>
        <dbReference type="ARBA" id="ARBA00022837"/>
    </source>
</evidence>
<comment type="subcellular location">
    <subcellularLocation>
        <location evidence="2">Secreted</location>
    </subcellularLocation>
</comment>
<dbReference type="InterPro" id="IPR015500">
    <property type="entry name" value="Peptidase_S8_subtilisin-rel"/>
</dbReference>
<comment type="caution">
    <text evidence="12">The sequence shown here is derived from an EMBL/GenBank/DDBJ whole genome shotgun (WGS) entry which is preliminary data.</text>
</comment>
<dbReference type="PANTHER" id="PTHR43806">
    <property type="entry name" value="PEPTIDASE S8"/>
    <property type="match status" value="1"/>
</dbReference>
<sequence length="608" mass="67408">MIRGIKVALFIAIVGLGLLLIGETLIDDNQFAVQNVDIPKNLEVSAMDHLMAEDLSMTTSMFLKQLSVQMQRWAERDLSTGQLQEEFEEELKEHAHFNGFAILKNDKVIVEAGHIKEINPDNLTHRHMNSQFSDPYQIDGHQYMLMGERLDNGLVVLGEVKLSFVKDFVKGLASVADANGTFFVSGDYPSVNWKTTDDLPENLESEVVPELGWQIVVHSEGQSIQSLDREYIEKQAVIKFKHPETASVWFADQPDLTIIENKSPLFLVESANENTIELIQRLKRDYDLAIVEPNYTLSKQVGFLTTVPKQEQEKQKDMTPLSSIKPNDEFFRPYQWNLNQIETDKGWSLSSGDDVVIAVLDTGVDPNHLDLKGKLVHGYNAFDDSLDFTDQHGHGTHVAGIAAALTNNVTGIAGVSAQSRILPVKVLNENGEGSSYEVAKGIYWAVQHGADVINMSLGDYHSSDILYDAIRYAYEEDVVLIAASGNDNVADPMYPSNYKEVLTVSAVNDARNRAFFSNFGNHVDVAAPGEHIPSLFPDNNYVVMSGTSMAAPHVAGLAGLIRSFSPELTNKQVYEVITSTATDLGTRGYDPYYGFGEIDVEAALRSLK</sequence>
<evidence type="ECO:0000313" key="13">
    <source>
        <dbReference type="Proteomes" id="UP000678228"/>
    </source>
</evidence>
<dbReference type="PROSITE" id="PS00136">
    <property type="entry name" value="SUBTILASE_ASP"/>
    <property type="match status" value="1"/>
</dbReference>
<dbReference type="PROSITE" id="PS00137">
    <property type="entry name" value="SUBTILASE_HIS"/>
    <property type="match status" value="1"/>
</dbReference>
<protein>
    <submittedName>
        <fullName evidence="12">Peptidase S8</fullName>
    </submittedName>
</protein>
<comment type="similarity">
    <text evidence="3 9 10">Belongs to the peptidase S8 family.</text>
</comment>
<name>A0A940WVE2_9BACI</name>
<keyword evidence="5 9" id="KW-0645">Protease</keyword>
<comment type="cofactor">
    <cofactor evidence="1">
        <name>Ca(2+)</name>
        <dbReference type="ChEBI" id="CHEBI:29108"/>
    </cofactor>
</comment>
<keyword evidence="8" id="KW-0106">Calcium</keyword>
<dbReference type="InterPro" id="IPR034084">
    <property type="entry name" value="Thermitase-like_dom"/>
</dbReference>
<evidence type="ECO:0000256" key="5">
    <source>
        <dbReference type="ARBA" id="ARBA00022670"/>
    </source>
</evidence>
<dbReference type="PROSITE" id="PS00138">
    <property type="entry name" value="SUBTILASE_SER"/>
    <property type="match status" value="1"/>
</dbReference>
<dbReference type="AlphaFoldDB" id="A0A940WVE2"/>
<dbReference type="GO" id="GO:0005576">
    <property type="term" value="C:extracellular region"/>
    <property type="evidence" value="ECO:0007669"/>
    <property type="project" value="UniProtKB-SubCell"/>
</dbReference>
<evidence type="ECO:0000256" key="7">
    <source>
        <dbReference type="ARBA" id="ARBA00022825"/>
    </source>
</evidence>
<keyword evidence="4" id="KW-0964">Secreted</keyword>
<dbReference type="InterPro" id="IPR023827">
    <property type="entry name" value="Peptidase_S8_Asp-AS"/>
</dbReference>
<evidence type="ECO:0000256" key="3">
    <source>
        <dbReference type="ARBA" id="ARBA00011073"/>
    </source>
</evidence>
<evidence type="ECO:0000256" key="9">
    <source>
        <dbReference type="PROSITE-ProRule" id="PRU01240"/>
    </source>
</evidence>
<dbReference type="Pfam" id="PF00082">
    <property type="entry name" value="Peptidase_S8"/>
    <property type="match status" value="1"/>
</dbReference>
<evidence type="ECO:0000256" key="1">
    <source>
        <dbReference type="ARBA" id="ARBA00001913"/>
    </source>
</evidence>
<dbReference type="InterPro" id="IPR022398">
    <property type="entry name" value="Peptidase_S8_His-AS"/>
</dbReference>
<dbReference type="PROSITE" id="PS51892">
    <property type="entry name" value="SUBTILASE"/>
    <property type="match status" value="1"/>
</dbReference>
<evidence type="ECO:0000256" key="6">
    <source>
        <dbReference type="ARBA" id="ARBA00022801"/>
    </source>
</evidence>
<organism evidence="12 13">
    <name type="scientific">Halalkalibacter suaedae</name>
    <dbReference type="NCBI Taxonomy" id="2822140"/>
    <lineage>
        <taxon>Bacteria</taxon>
        <taxon>Bacillati</taxon>
        <taxon>Bacillota</taxon>
        <taxon>Bacilli</taxon>
        <taxon>Bacillales</taxon>
        <taxon>Bacillaceae</taxon>
        <taxon>Halalkalibacter</taxon>
    </lineage>
</organism>
<feature type="active site" description="Charge relay system" evidence="9">
    <location>
        <position position="548"/>
    </location>
</feature>
<feature type="domain" description="Peptidase S8/S53" evidence="11">
    <location>
        <begin position="352"/>
        <end position="596"/>
    </location>
</feature>
<evidence type="ECO:0000256" key="2">
    <source>
        <dbReference type="ARBA" id="ARBA00004613"/>
    </source>
</evidence>
<dbReference type="InterPro" id="IPR050131">
    <property type="entry name" value="Peptidase_S8_subtilisin-like"/>
</dbReference>
<dbReference type="GO" id="GO:0006508">
    <property type="term" value="P:proteolysis"/>
    <property type="evidence" value="ECO:0007669"/>
    <property type="project" value="UniProtKB-KW"/>
</dbReference>
<evidence type="ECO:0000256" key="4">
    <source>
        <dbReference type="ARBA" id="ARBA00022525"/>
    </source>
</evidence>
<evidence type="ECO:0000259" key="11">
    <source>
        <dbReference type="Pfam" id="PF00082"/>
    </source>
</evidence>
<dbReference type="Gene3D" id="3.40.50.200">
    <property type="entry name" value="Peptidase S8/S53 domain"/>
    <property type="match status" value="1"/>
</dbReference>
<proteinExistence type="inferred from homology"/>
<dbReference type="InterPro" id="IPR036852">
    <property type="entry name" value="Peptidase_S8/S53_dom_sf"/>
</dbReference>
<dbReference type="Proteomes" id="UP000678228">
    <property type="component" value="Unassembled WGS sequence"/>
</dbReference>